<dbReference type="Pfam" id="PF00293">
    <property type="entry name" value="NUDIX"/>
    <property type="match status" value="1"/>
</dbReference>
<dbReference type="CDD" id="cd07402">
    <property type="entry name" value="MPP_GpdQ"/>
    <property type="match status" value="1"/>
</dbReference>
<dbReference type="GO" id="GO:0016818">
    <property type="term" value="F:hydrolase activity, acting on acid anhydrides, in phosphorus-containing anhydrides"/>
    <property type="evidence" value="ECO:0007669"/>
    <property type="project" value="InterPro"/>
</dbReference>
<evidence type="ECO:0000313" key="6">
    <source>
        <dbReference type="EMBL" id="CDW60243.1"/>
    </source>
</evidence>
<dbReference type="NCBIfam" id="NF008359">
    <property type="entry name" value="PRK11148.1"/>
    <property type="match status" value="1"/>
</dbReference>
<keyword evidence="3" id="KW-0378">Hydrolase</keyword>
<dbReference type="EMBL" id="HG806966">
    <property type="protein sequence ID" value="CDW60243.1"/>
    <property type="molecule type" value="Genomic_DNA"/>
</dbReference>
<dbReference type="Pfam" id="PF00149">
    <property type="entry name" value="Metallophos"/>
    <property type="match status" value="1"/>
</dbReference>
<name>A0A077ZKM7_TRITR</name>
<keyword evidence="4" id="KW-0408">Iron</keyword>
<dbReference type="GO" id="GO:0000166">
    <property type="term" value="F:nucleotide binding"/>
    <property type="evidence" value="ECO:0007669"/>
    <property type="project" value="UniProtKB-KW"/>
</dbReference>
<dbReference type="GO" id="GO:0004115">
    <property type="term" value="F:3',5'-cyclic-AMP phosphodiesterase activity"/>
    <property type="evidence" value="ECO:0007669"/>
    <property type="project" value="InterPro"/>
</dbReference>
<dbReference type="OrthoDB" id="10064817at2759"/>
<sequence>MSHEVRREIFERGHAAVLLPFDPVRDEVVLIEQIRIAAYDTSETPWLLEMVAGMIEEGESVEDVARREAIEEAGLIVKRTKPVLSFLASPGGTSERSSIMVGEVDATTASGIHGLADENEDIRVHVRYTPDFPEMMRLCEMNFSQLRRLLPRNDAPGETVSYQVANAQYRLTIVESTRYTTLVTIEQTAPAISYWSLPSMTVRLYHDAMVAEVCSSQQIFRFKARLLTLPLAGEARVRILQITDTHLFAQKHEALLGVNTWESYQAVLEAIRPHQHEFDLIVATGDLAQDQSSAAYQHFAEGIASFRAPCVWLPGNHDFQPAMYSALQDAGISPAKRVFIGEQWQILLLDSQVFGVPHGELSEFQLEWLERKLADAPERHTLLLLHHHPLPAGCSWLDQHSLRNAGELDTVLAKFPHVKYLLCGHIHQELDLDWNGRRLLATPSTCVQFKPHCSNFTLDTIAPGWRTLELHADGTLTTEVHRLADTRFQPDTASEGY</sequence>
<dbReference type="PANTHER" id="PTHR38774">
    <property type="entry name" value="CYTOPLASMIC PROTEIN-RELATED"/>
    <property type="match status" value="1"/>
</dbReference>
<evidence type="ECO:0000256" key="3">
    <source>
        <dbReference type="ARBA" id="ARBA00022801"/>
    </source>
</evidence>
<dbReference type="HAMAP" id="MF_00905">
    <property type="entry name" value="cAMP_phosphodiest_CpdA"/>
    <property type="match status" value="1"/>
</dbReference>
<dbReference type="InterPro" id="IPR020084">
    <property type="entry name" value="NUDIX_hydrolase_CS"/>
</dbReference>
<evidence type="ECO:0000256" key="1">
    <source>
        <dbReference type="ARBA" id="ARBA00022723"/>
    </source>
</evidence>
<dbReference type="InterPro" id="IPR015797">
    <property type="entry name" value="NUDIX_hydrolase-like_dom_sf"/>
</dbReference>
<dbReference type="PROSITE" id="PS51462">
    <property type="entry name" value="NUDIX"/>
    <property type="match status" value="1"/>
</dbReference>
<evidence type="ECO:0000256" key="2">
    <source>
        <dbReference type="ARBA" id="ARBA00022741"/>
    </source>
</evidence>
<evidence type="ECO:0000313" key="7">
    <source>
        <dbReference type="Proteomes" id="UP000030665"/>
    </source>
</evidence>
<dbReference type="InterPro" id="IPR004843">
    <property type="entry name" value="Calcineurin-like_PHP"/>
</dbReference>
<dbReference type="GO" id="GO:0046872">
    <property type="term" value="F:metal ion binding"/>
    <property type="evidence" value="ECO:0007669"/>
    <property type="project" value="UniProtKB-KW"/>
</dbReference>
<gene>
    <name evidence="6" type="ORF">TTRE_0000860701</name>
</gene>
<dbReference type="Pfam" id="PF06853">
    <property type="entry name" value="DUF1249"/>
    <property type="match status" value="1"/>
</dbReference>
<dbReference type="Proteomes" id="UP000030665">
    <property type="component" value="Unassembled WGS sequence"/>
</dbReference>
<dbReference type="InterPro" id="IPR000086">
    <property type="entry name" value="NUDIX_hydrolase_dom"/>
</dbReference>
<keyword evidence="2" id="KW-0547">Nucleotide-binding</keyword>
<dbReference type="InterPro" id="IPR004385">
    <property type="entry name" value="NDP_pyrophosphatase"/>
</dbReference>
<dbReference type="Gene3D" id="3.60.21.10">
    <property type="match status" value="1"/>
</dbReference>
<dbReference type="InterPro" id="IPR046379">
    <property type="entry name" value="cAMP_phosphodiest_CpdA"/>
</dbReference>
<dbReference type="NCBIfam" id="TIGR00052">
    <property type="entry name" value="nudix-type nucleoside diphosphatase, YffH/AdpP family"/>
    <property type="match status" value="1"/>
</dbReference>
<proteinExistence type="inferred from homology"/>
<accession>A0A077ZKM7</accession>
<dbReference type="InterPro" id="IPR009659">
    <property type="entry name" value="DUF1249"/>
</dbReference>
<dbReference type="PROSITE" id="PS00893">
    <property type="entry name" value="NUDIX_BOX"/>
    <property type="match status" value="1"/>
</dbReference>
<dbReference type="Gene3D" id="3.90.79.10">
    <property type="entry name" value="Nucleoside Triphosphate Pyrophosphohydrolase"/>
    <property type="match status" value="1"/>
</dbReference>
<feature type="domain" description="Nudix hydrolase" evidence="5">
    <location>
        <begin position="11"/>
        <end position="167"/>
    </location>
</feature>
<protein>
    <submittedName>
        <fullName evidence="6">DUF1249 and Metallophos and NUDIX domain containi ng protein</fullName>
    </submittedName>
</protein>
<evidence type="ECO:0000256" key="4">
    <source>
        <dbReference type="ARBA" id="ARBA00023004"/>
    </source>
</evidence>
<dbReference type="STRING" id="36087.A0A077ZKM7"/>
<evidence type="ECO:0000259" key="5">
    <source>
        <dbReference type="PROSITE" id="PS51462"/>
    </source>
</evidence>
<dbReference type="PANTHER" id="PTHR38774:SF1">
    <property type="entry name" value="CYTOPLASMIC PROTEIN"/>
    <property type="match status" value="1"/>
</dbReference>
<dbReference type="InterPro" id="IPR026575">
    <property type="entry name" value="GpdQ/CpdA-like"/>
</dbReference>
<reference evidence="6" key="1">
    <citation type="submission" date="2014-01" db="EMBL/GenBank/DDBJ databases">
        <authorList>
            <person name="Aslett M."/>
        </authorList>
    </citation>
    <scope>NUCLEOTIDE SEQUENCE</scope>
</reference>
<reference evidence="6" key="2">
    <citation type="submission" date="2014-03" db="EMBL/GenBank/DDBJ databases">
        <title>The whipworm genome and dual-species transcriptomics of an intimate host-pathogen interaction.</title>
        <authorList>
            <person name="Foth B.J."/>
            <person name="Tsai I.J."/>
            <person name="Reid A.J."/>
            <person name="Bancroft A.J."/>
            <person name="Nichol S."/>
            <person name="Tracey A."/>
            <person name="Holroyd N."/>
            <person name="Cotton J.A."/>
            <person name="Stanley E.J."/>
            <person name="Zarowiecki M."/>
            <person name="Liu J.Z."/>
            <person name="Huckvale T."/>
            <person name="Cooper P.J."/>
            <person name="Grencis R.K."/>
            <person name="Berriman M."/>
        </authorList>
    </citation>
    <scope>NUCLEOTIDE SEQUENCE [LARGE SCALE GENOMIC DNA]</scope>
</reference>
<organism evidence="6 7">
    <name type="scientific">Trichuris trichiura</name>
    <name type="common">Whipworm</name>
    <name type="synonym">Trichocephalus trichiurus</name>
    <dbReference type="NCBI Taxonomy" id="36087"/>
    <lineage>
        <taxon>Eukaryota</taxon>
        <taxon>Metazoa</taxon>
        <taxon>Ecdysozoa</taxon>
        <taxon>Nematoda</taxon>
        <taxon>Enoplea</taxon>
        <taxon>Dorylaimia</taxon>
        <taxon>Trichinellida</taxon>
        <taxon>Trichuridae</taxon>
        <taxon>Trichuris</taxon>
    </lineage>
</organism>
<dbReference type="SUPFAM" id="SSF55811">
    <property type="entry name" value="Nudix"/>
    <property type="match status" value="1"/>
</dbReference>
<keyword evidence="7" id="KW-1185">Reference proteome</keyword>
<dbReference type="SUPFAM" id="SSF56300">
    <property type="entry name" value="Metallo-dependent phosphatases"/>
    <property type="match status" value="1"/>
</dbReference>
<dbReference type="FunFam" id="3.60.21.10:FF:000014">
    <property type="entry name" value="3',5'-cyclic adenosine monophosphate phosphodiesterase CpdA"/>
    <property type="match status" value="1"/>
</dbReference>
<dbReference type="NCBIfam" id="NF008003">
    <property type="entry name" value="PRK10729.1"/>
    <property type="match status" value="1"/>
</dbReference>
<keyword evidence="1" id="KW-0479">Metal-binding</keyword>
<dbReference type="InterPro" id="IPR029052">
    <property type="entry name" value="Metallo-depent_PP-like"/>
</dbReference>
<dbReference type="AlphaFoldDB" id="A0A077ZKM7"/>